<evidence type="ECO:0008006" key="7">
    <source>
        <dbReference type="Google" id="ProtNLM"/>
    </source>
</evidence>
<reference evidence="5" key="2">
    <citation type="submission" date="2025-09" db="UniProtKB">
        <authorList>
            <consortium name="Ensembl"/>
        </authorList>
    </citation>
    <scope>IDENTIFICATION</scope>
</reference>
<evidence type="ECO:0000259" key="4">
    <source>
        <dbReference type="PROSITE" id="PS50878"/>
    </source>
</evidence>
<dbReference type="SMART" id="SM00343">
    <property type="entry name" value="ZnF_C2HC"/>
    <property type="match status" value="1"/>
</dbReference>
<reference evidence="5" key="1">
    <citation type="submission" date="2025-08" db="UniProtKB">
        <authorList>
            <consortium name="Ensembl"/>
        </authorList>
    </citation>
    <scope>IDENTIFICATION</scope>
</reference>
<sequence length="1144" mass="129067">MAGPRQTKFEQLSRRHGIKLAPVMNCSVEDCSLAVGEIVGFDSIMSASRMNSAVVIFLDTIEKVNSVVQSGVVIQDTFTPVMPLVQPAKKITLSNVPPFIKDELLVNEFSRHGKIVSQMKKIPLGCKSPLLKHVVCFRRQLHMMLKSDTDELNVSFKFRVDGFDYVVFASSDTMRCYGCGLEGHVRRACPEREKEILDSEPGPSSETVRHSTRVIATDDDDDDDGGNVVGGNTETERKEANTVLIEVAGGNSEKREEETNTVFTDSAGENSESGEKETAVTAESIMEEEMVTDIVCDETLFKIPNTKRKRVRKSAEVAKISRLTKMESEFWVVLGEDLLAVLNESLSVGSLPLSCRRAVITLIPKKGDLQEIKNWRPVSLLCSDLKVLSKTLANRLRKVMGQVIHFDQTYCMPGRSIIDNVSLIRDILSVSSLLGVNLGFISIDQQKAFDRVEHQYLWDTLEAFGFSSDFIGMIKVLYQDTESLLKINGGLSAPFKVSRGIRQGCALSGMLYSLAIEPMLNRLRTMINGLILHNDVQHQISAYADDVMVMVNGQEDINKLVSVINDFGIISAAKVNWEKSEALAVGKWEGGLPKLPSGMIWKKEGFKYLGVYLGDLNTQQKNWEGVFEKIEGKLKKWKWLHSQLSFRGRVLIVNNLVASTLWHKLSCVDPPVGLLSRLQTILVNFFWDSLHWVPQSVLFLPKEEGGQGLVHLPSRHATFRLQFIQKFLTGPVDLVWRKVAKIILHTVDGLGLDAALFLMDVKQLRLAGLSQFYCGLFKVWGLFNVCRMEETNSLYWLLQEPLIKGARMDIAGGNVPGLVRRLCATKSVTLRHIIDVAGPELSDINAVASLLGQKSARHTSVIVEMWKTKLTKEELSMIKNFKIGRTTFDVRDPFPKLGITPDLKELSGRLLDLNGLQNLELNEVGGKVMYKCLVKVLNKVTLNGRIDTVWRDKFGLKEEIKPLWRVLYKPPLVKRSGDLQWRILHGAVAVNAFISVINPNVDDKCVFCGFRETIFHCFLECKRLHALFNLLVLLCGKCGEKFTSEIFILGAGYNQRQKIKWQLINFLFGQAKLAVYKTRRNRIENRCGQEITSLFKALVKSRIVVEFKYYKAMNDIETFKLQWCYNSIFCKVMEEDLIFDLIWI</sequence>
<dbReference type="PANTHER" id="PTHR19446">
    <property type="entry name" value="REVERSE TRANSCRIPTASES"/>
    <property type="match status" value="1"/>
</dbReference>
<dbReference type="GO" id="GO:0003676">
    <property type="term" value="F:nucleic acid binding"/>
    <property type="evidence" value="ECO:0007669"/>
    <property type="project" value="InterPro"/>
</dbReference>
<dbReference type="Ensembl" id="ENSCCRT00010120567.1">
    <property type="protein sequence ID" value="ENSCCRP00010108329.1"/>
    <property type="gene ID" value="ENSCCRG00010047828.1"/>
</dbReference>
<evidence type="ECO:0000256" key="2">
    <source>
        <dbReference type="SAM" id="MobiDB-lite"/>
    </source>
</evidence>
<dbReference type="AlphaFoldDB" id="A0A8C1REK8"/>
<feature type="domain" description="Reverse transcriptase" evidence="4">
    <location>
        <begin position="344"/>
        <end position="613"/>
    </location>
</feature>
<dbReference type="Proteomes" id="UP000694427">
    <property type="component" value="Unplaced"/>
</dbReference>
<dbReference type="PROSITE" id="PS50158">
    <property type="entry name" value="ZF_CCHC"/>
    <property type="match status" value="1"/>
</dbReference>
<protein>
    <recommendedName>
        <fullName evidence="7">CCHC-type domain-containing protein</fullName>
    </recommendedName>
</protein>
<evidence type="ECO:0000256" key="1">
    <source>
        <dbReference type="PROSITE-ProRule" id="PRU00047"/>
    </source>
</evidence>
<name>A0A8C1REK8_CYPCA</name>
<keyword evidence="1" id="KW-0479">Metal-binding</keyword>
<accession>A0A8C1REK8</accession>
<feature type="domain" description="CCHC-type" evidence="3">
    <location>
        <begin position="175"/>
        <end position="191"/>
    </location>
</feature>
<feature type="region of interest" description="Disordered" evidence="2">
    <location>
        <begin position="194"/>
        <end position="236"/>
    </location>
</feature>
<evidence type="ECO:0000313" key="6">
    <source>
        <dbReference type="Proteomes" id="UP000694427"/>
    </source>
</evidence>
<proteinExistence type="predicted"/>
<keyword evidence="6" id="KW-1185">Reference proteome</keyword>
<dbReference type="GO" id="GO:0008270">
    <property type="term" value="F:zinc ion binding"/>
    <property type="evidence" value="ECO:0007669"/>
    <property type="project" value="UniProtKB-KW"/>
</dbReference>
<organism evidence="5 6">
    <name type="scientific">Cyprinus carpio</name>
    <name type="common">Common carp</name>
    <dbReference type="NCBI Taxonomy" id="7962"/>
    <lineage>
        <taxon>Eukaryota</taxon>
        <taxon>Metazoa</taxon>
        <taxon>Chordata</taxon>
        <taxon>Craniata</taxon>
        <taxon>Vertebrata</taxon>
        <taxon>Euteleostomi</taxon>
        <taxon>Actinopterygii</taxon>
        <taxon>Neopterygii</taxon>
        <taxon>Teleostei</taxon>
        <taxon>Ostariophysi</taxon>
        <taxon>Cypriniformes</taxon>
        <taxon>Cyprinidae</taxon>
        <taxon>Cyprininae</taxon>
        <taxon>Cyprinus</taxon>
    </lineage>
</organism>
<evidence type="ECO:0000313" key="5">
    <source>
        <dbReference type="Ensembl" id="ENSCCRP00010108329.1"/>
    </source>
</evidence>
<dbReference type="CDD" id="cd01650">
    <property type="entry name" value="RT_nLTR_like"/>
    <property type="match status" value="1"/>
</dbReference>
<dbReference type="InterPro" id="IPR001878">
    <property type="entry name" value="Znf_CCHC"/>
</dbReference>
<evidence type="ECO:0000259" key="3">
    <source>
        <dbReference type="PROSITE" id="PS50158"/>
    </source>
</evidence>
<dbReference type="PROSITE" id="PS50878">
    <property type="entry name" value="RT_POL"/>
    <property type="match status" value="1"/>
</dbReference>
<dbReference type="InterPro" id="IPR000477">
    <property type="entry name" value="RT_dom"/>
</dbReference>
<dbReference type="Pfam" id="PF00078">
    <property type="entry name" value="RVT_1"/>
    <property type="match status" value="1"/>
</dbReference>
<dbReference type="SUPFAM" id="SSF56672">
    <property type="entry name" value="DNA/RNA polymerases"/>
    <property type="match status" value="1"/>
</dbReference>
<keyword evidence="1" id="KW-0863">Zinc-finger</keyword>
<dbReference type="InterPro" id="IPR043502">
    <property type="entry name" value="DNA/RNA_pol_sf"/>
</dbReference>
<feature type="compositionally biased region" description="Polar residues" evidence="2">
    <location>
        <begin position="260"/>
        <end position="271"/>
    </location>
</feature>
<feature type="region of interest" description="Disordered" evidence="2">
    <location>
        <begin position="251"/>
        <end position="276"/>
    </location>
</feature>
<keyword evidence="1" id="KW-0862">Zinc</keyword>